<gene>
    <name evidence="1" type="ORF">OCBIM_22009640mg</name>
</gene>
<evidence type="ECO:0000313" key="1">
    <source>
        <dbReference type="EMBL" id="KOF67425.1"/>
    </source>
</evidence>
<protein>
    <submittedName>
        <fullName evidence="1">Uncharacterized protein</fullName>
    </submittedName>
</protein>
<dbReference type="EMBL" id="KQ427059">
    <property type="protein sequence ID" value="KOF67425.1"/>
    <property type="molecule type" value="Genomic_DNA"/>
</dbReference>
<sequence length="80" mass="9372">MITLMYILRVLMRSVKCYANIKSAGSHTQKIQLYRKPSVLVMLDRRKFLVSPSDAQMYRLCDLPTRSIQRNVDRERALAL</sequence>
<name>A0A0L8FSK8_OCTBM</name>
<organism evidence="1">
    <name type="scientific">Octopus bimaculoides</name>
    <name type="common">California two-spotted octopus</name>
    <dbReference type="NCBI Taxonomy" id="37653"/>
    <lineage>
        <taxon>Eukaryota</taxon>
        <taxon>Metazoa</taxon>
        <taxon>Spiralia</taxon>
        <taxon>Lophotrochozoa</taxon>
        <taxon>Mollusca</taxon>
        <taxon>Cephalopoda</taxon>
        <taxon>Coleoidea</taxon>
        <taxon>Octopodiformes</taxon>
        <taxon>Octopoda</taxon>
        <taxon>Incirrata</taxon>
        <taxon>Octopodidae</taxon>
        <taxon>Octopus</taxon>
    </lineage>
</organism>
<dbReference type="AlphaFoldDB" id="A0A0L8FSK8"/>
<accession>A0A0L8FSK8</accession>
<proteinExistence type="predicted"/>
<reference evidence="1" key="1">
    <citation type="submission" date="2015-07" db="EMBL/GenBank/DDBJ databases">
        <title>MeaNS - Measles Nucleotide Surveillance Program.</title>
        <authorList>
            <person name="Tran T."/>
            <person name="Druce J."/>
        </authorList>
    </citation>
    <scope>NUCLEOTIDE SEQUENCE</scope>
    <source>
        <strain evidence="1">UCB-OBI-ISO-001</strain>
        <tissue evidence="1">Gonad</tissue>
    </source>
</reference>